<dbReference type="SUPFAM" id="SSF55961">
    <property type="entry name" value="Bet v1-like"/>
    <property type="match status" value="1"/>
</dbReference>
<dbReference type="InterPro" id="IPR023393">
    <property type="entry name" value="START-like_dom_sf"/>
</dbReference>
<accession>A0ABS5ABL6</accession>
<evidence type="ECO:0000313" key="1">
    <source>
        <dbReference type="EMBL" id="MBP2473977.1"/>
    </source>
</evidence>
<dbReference type="InterPro" id="IPR019587">
    <property type="entry name" value="Polyketide_cyclase/dehydratase"/>
</dbReference>
<name>A0ABS5ABL6_9PSEU</name>
<dbReference type="EMBL" id="JAGIOO010000001">
    <property type="protein sequence ID" value="MBP2473977.1"/>
    <property type="molecule type" value="Genomic_DNA"/>
</dbReference>
<keyword evidence="2" id="KW-1185">Reference proteome</keyword>
<protein>
    <recommendedName>
        <fullName evidence="3">SRPBCC family protein</fullName>
    </recommendedName>
</protein>
<dbReference type="RefSeq" id="WP_209706943.1">
    <property type="nucleotide sequence ID" value="NZ_JAGIOO010000001.1"/>
</dbReference>
<comment type="caution">
    <text evidence="1">The sequence shown here is derived from an EMBL/GenBank/DDBJ whole genome shotgun (WGS) entry which is preliminary data.</text>
</comment>
<gene>
    <name evidence="1" type="ORF">JOF53_002849</name>
</gene>
<dbReference type="Pfam" id="PF10604">
    <property type="entry name" value="Polyketide_cyc2"/>
    <property type="match status" value="1"/>
</dbReference>
<reference evidence="1 2" key="1">
    <citation type="submission" date="2021-03" db="EMBL/GenBank/DDBJ databases">
        <title>Sequencing the genomes of 1000 actinobacteria strains.</title>
        <authorList>
            <person name="Klenk H.-P."/>
        </authorList>
    </citation>
    <scope>NUCLEOTIDE SEQUENCE [LARGE SCALE GENOMIC DNA]</scope>
    <source>
        <strain evidence="1 2">DSM 44580</strain>
    </source>
</reference>
<proteinExistence type="predicted"/>
<evidence type="ECO:0000313" key="2">
    <source>
        <dbReference type="Proteomes" id="UP001519363"/>
    </source>
</evidence>
<sequence length="114" mass="12813">MAVRRIDVRVRSAATPARVYALVSDGTSWLAWTPFLAFELAEPERRFGYALLSGLPQRDHRAGVDLTPVDGGTEIRWHSTFRPRAPGTGWLYRRALETFIRPCAQGLAEYAARP</sequence>
<evidence type="ECO:0008006" key="3">
    <source>
        <dbReference type="Google" id="ProtNLM"/>
    </source>
</evidence>
<dbReference type="Gene3D" id="3.30.530.20">
    <property type="match status" value="1"/>
</dbReference>
<dbReference type="Proteomes" id="UP001519363">
    <property type="component" value="Unassembled WGS sequence"/>
</dbReference>
<organism evidence="1 2">
    <name type="scientific">Crossiella equi</name>
    <dbReference type="NCBI Taxonomy" id="130796"/>
    <lineage>
        <taxon>Bacteria</taxon>
        <taxon>Bacillati</taxon>
        <taxon>Actinomycetota</taxon>
        <taxon>Actinomycetes</taxon>
        <taxon>Pseudonocardiales</taxon>
        <taxon>Pseudonocardiaceae</taxon>
        <taxon>Crossiella</taxon>
    </lineage>
</organism>
<dbReference type="CDD" id="cd07821">
    <property type="entry name" value="PYR_PYL_RCAR_like"/>
    <property type="match status" value="1"/>
</dbReference>